<dbReference type="Gene3D" id="3.90.1150.10">
    <property type="entry name" value="Aspartate Aminotransferase, domain 1"/>
    <property type="match status" value="1"/>
</dbReference>
<name>A0A0G0YYJ9_9BACT</name>
<dbReference type="InterPro" id="IPR005814">
    <property type="entry name" value="Aminotrans_3"/>
</dbReference>
<sequence length="401" mass="43862">MIENSIVYRDFKSKYEYLPLSKAEGAELWDKNGKRYIDFTSAWNVTNLGWNHPEINEAIVQQTKKNVHGLLWGSDPIQEEYAAALTAALPKELDACVKETGGTESIEVSIKIARTYTGRKKILGFKGLYHGQLFASLALGSSPESPEKFAPLVPEITAIGFPQESIGKEGFDKFISELDTLLSKEDVAAIVTEPGIITGWGSTLIAYPGFLAKIRELTKKYGTLLIVDEVGTGFSRTGKLFGIQHENVVPDMIAFAKGISNGAAAIGTVVGQSKVFEQAFNDAVLISTFGWAPIACAAALKTLQIHQRDKTWEMSEQKGTYIMEKLKAYIGGIVVDVRGKGMEIGLQFKDAETCAEVRRKAFVGGLHVIVGSKDNMQIMPPLTISQELLDEGLEILTSHLK</sequence>
<dbReference type="PROSITE" id="PS00600">
    <property type="entry name" value="AA_TRANSFER_CLASS_3"/>
    <property type="match status" value="1"/>
</dbReference>
<dbReference type="InterPro" id="IPR015422">
    <property type="entry name" value="PyrdxlP-dep_Trfase_small"/>
</dbReference>
<keyword evidence="4 5" id="KW-0663">Pyridoxal phosphate</keyword>
<organism evidence="6 7">
    <name type="scientific">candidate division CPR1 bacterium GW2011_GWA2_42_17</name>
    <dbReference type="NCBI Taxonomy" id="1618341"/>
    <lineage>
        <taxon>Bacteria</taxon>
        <taxon>candidate division CPR1</taxon>
    </lineage>
</organism>
<dbReference type="InterPro" id="IPR015424">
    <property type="entry name" value="PyrdxlP-dep_Trfase"/>
</dbReference>
<evidence type="ECO:0000256" key="4">
    <source>
        <dbReference type="ARBA" id="ARBA00022898"/>
    </source>
</evidence>
<gene>
    <name evidence="6" type="ORF">UV05_C0052G0005</name>
</gene>
<proteinExistence type="inferred from homology"/>
<evidence type="ECO:0000313" key="7">
    <source>
        <dbReference type="Proteomes" id="UP000034875"/>
    </source>
</evidence>
<keyword evidence="2 6" id="KW-0032">Aminotransferase</keyword>
<accession>A0A0G0YYJ9</accession>
<dbReference type="EMBL" id="LCCZ01000052">
    <property type="protein sequence ID" value="KKS41647.1"/>
    <property type="molecule type" value="Genomic_DNA"/>
</dbReference>
<dbReference type="PIRSF" id="PIRSF000521">
    <property type="entry name" value="Transaminase_4ab_Lys_Orn"/>
    <property type="match status" value="1"/>
</dbReference>
<dbReference type="InterPro" id="IPR015421">
    <property type="entry name" value="PyrdxlP-dep_Trfase_major"/>
</dbReference>
<dbReference type="GO" id="GO:0042802">
    <property type="term" value="F:identical protein binding"/>
    <property type="evidence" value="ECO:0007669"/>
    <property type="project" value="TreeGrafter"/>
</dbReference>
<dbReference type="CDD" id="cd00610">
    <property type="entry name" value="OAT_like"/>
    <property type="match status" value="1"/>
</dbReference>
<comment type="cofactor">
    <cofactor evidence="1">
        <name>pyridoxal 5'-phosphate</name>
        <dbReference type="ChEBI" id="CHEBI:597326"/>
    </cofactor>
</comment>
<evidence type="ECO:0000256" key="1">
    <source>
        <dbReference type="ARBA" id="ARBA00001933"/>
    </source>
</evidence>
<dbReference type="GO" id="GO:0030170">
    <property type="term" value="F:pyridoxal phosphate binding"/>
    <property type="evidence" value="ECO:0007669"/>
    <property type="project" value="InterPro"/>
</dbReference>
<dbReference type="GO" id="GO:0008483">
    <property type="term" value="F:transaminase activity"/>
    <property type="evidence" value="ECO:0007669"/>
    <property type="project" value="UniProtKB-KW"/>
</dbReference>
<dbReference type="SUPFAM" id="SSF53383">
    <property type="entry name" value="PLP-dependent transferases"/>
    <property type="match status" value="1"/>
</dbReference>
<dbReference type="PANTHER" id="PTHR11986:SF79">
    <property type="entry name" value="ACETYLORNITHINE AMINOTRANSFERASE, MITOCHONDRIAL"/>
    <property type="match status" value="1"/>
</dbReference>
<evidence type="ECO:0000256" key="3">
    <source>
        <dbReference type="ARBA" id="ARBA00022679"/>
    </source>
</evidence>
<dbReference type="Gene3D" id="3.40.640.10">
    <property type="entry name" value="Type I PLP-dependent aspartate aminotransferase-like (Major domain)"/>
    <property type="match status" value="1"/>
</dbReference>
<evidence type="ECO:0000256" key="2">
    <source>
        <dbReference type="ARBA" id="ARBA00022576"/>
    </source>
</evidence>
<dbReference type="PANTHER" id="PTHR11986">
    <property type="entry name" value="AMINOTRANSFERASE CLASS III"/>
    <property type="match status" value="1"/>
</dbReference>
<evidence type="ECO:0000256" key="5">
    <source>
        <dbReference type="RuleBase" id="RU003560"/>
    </source>
</evidence>
<reference evidence="6 7" key="1">
    <citation type="journal article" date="2015" name="Nature">
        <title>rRNA introns, odd ribosomes, and small enigmatic genomes across a large radiation of phyla.</title>
        <authorList>
            <person name="Brown C.T."/>
            <person name="Hug L.A."/>
            <person name="Thomas B.C."/>
            <person name="Sharon I."/>
            <person name="Castelle C.J."/>
            <person name="Singh A."/>
            <person name="Wilkins M.J."/>
            <person name="Williams K.H."/>
            <person name="Banfield J.F."/>
        </authorList>
    </citation>
    <scope>NUCLEOTIDE SEQUENCE [LARGE SCALE GENOMIC DNA]</scope>
</reference>
<comment type="similarity">
    <text evidence="5">Belongs to the class-III pyridoxal-phosphate-dependent aminotransferase family.</text>
</comment>
<keyword evidence="3 6" id="KW-0808">Transferase</keyword>
<protein>
    <submittedName>
        <fullName evidence="6">Acetylornithine aminotransferase</fullName>
    </submittedName>
</protein>
<dbReference type="Pfam" id="PF00202">
    <property type="entry name" value="Aminotran_3"/>
    <property type="match status" value="1"/>
</dbReference>
<dbReference type="InterPro" id="IPR050103">
    <property type="entry name" value="Class-III_PLP-dep_AT"/>
</dbReference>
<dbReference type="Proteomes" id="UP000034875">
    <property type="component" value="Unassembled WGS sequence"/>
</dbReference>
<evidence type="ECO:0000313" key="6">
    <source>
        <dbReference type="EMBL" id="KKS41647.1"/>
    </source>
</evidence>
<dbReference type="AlphaFoldDB" id="A0A0G0YYJ9"/>
<comment type="caution">
    <text evidence="6">The sequence shown here is derived from an EMBL/GenBank/DDBJ whole genome shotgun (WGS) entry which is preliminary data.</text>
</comment>
<dbReference type="InterPro" id="IPR049704">
    <property type="entry name" value="Aminotrans_3_PPA_site"/>
</dbReference>